<dbReference type="GeneID" id="24923137"/>
<sequence length="169" mass="19873">MYLFVCFFRSWFLFRIPFVDTYGLYYHHTDVYALAFNAEYVCRIQFSLCYHFVMLLQLNESEYGSIALSSLLGQMKTIKFLGDEFNTNMPIVLVLTSLVTLGKMLWSIRREKKMEDKQGLLINGVNEEKAGRDIVAITLKRRQRVRLDQEMAAMGAQESYMYRSPRVEM</sequence>
<name>D8LZG0_BLAHO</name>
<evidence type="ECO:0000256" key="4">
    <source>
        <dbReference type="ARBA" id="ARBA00022989"/>
    </source>
</evidence>
<keyword evidence="8" id="KW-1185">Reference proteome</keyword>
<dbReference type="RefSeq" id="XP_012895247.1">
    <property type="nucleotide sequence ID" value="XM_013039793.1"/>
</dbReference>
<gene>
    <name evidence="7" type="ORF">GSBLH_T00007013001</name>
</gene>
<evidence type="ECO:0000313" key="7">
    <source>
        <dbReference type="EMBL" id="CBK21199.2"/>
    </source>
</evidence>
<comment type="subcellular location">
    <subcellularLocation>
        <location evidence="1">Membrane</location>
        <topology evidence="1">Multi-pass membrane protein</topology>
    </subcellularLocation>
</comment>
<evidence type="ECO:0000313" key="8">
    <source>
        <dbReference type="Proteomes" id="UP000008312"/>
    </source>
</evidence>
<dbReference type="AlphaFoldDB" id="D8LZG0"/>
<dbReference type="InterPro" id="IPR006876">
    <property type="entry name" value="LMBR1-like_membr_prot"/>
</dbReference>
<evidence type="ECO:0000256" key="2">
    <source>
        <dbReference type="ARBA" id="ARBA00010487"/>
    </source>
</evidence>
<dbReference type="PANTHER" id="PTHR21355">
    <property type="entry name" value="G-PROTEIN COUPLED RECEPTOR-ASSOCIATED PROTEIN LMBRD2"/>
    <property type="match status" value="1"/>
</dbReference>
<dbReference type="InterPro" id="IPR051584">
    <property type="entry name" value="GPCR-associated_LMBR1"/>
</dbReference>
<evidence type="ECO:0000256" key="1">
    <source>
        <dbReference type="ARBA" id="ARBA00004141"/>
    </source>
</evidence>
<organism evidence="7">
    <name type="scientific">Blastocystis hominis</name>
    <dbReference type="NCBI Taxonomy" id="12968"/>
    <lineage>
        <taxon>Eukaryota</taxon>
        <taxon>Sar</taxon>
        <taxon>Stramenopiles</taxon>
        <taxon>Bigyra</taxon>
        <taxon>Opalozoa</taxon>
        <taxon>Opalinata</taxon>
        <taxon>Blastocystidae</taxon>
        <taxon>Blastocystis</taxon>
    </lineage>
</organism>
<dbReference type="Pfam" id="PF04791">
    <property type="entry name" value="LMBR1"/>
    <property type="match status" value="1"/>
</dbReference>
<feature type="chain" id="PRO_5003117656" evidence="6">
    <location>
        <begin position="22"/>
        <end position="169"/>
    </location>
</feature>
<dbReference type="PANTHER" id="PTHR21355:SF0">
    <property type="entry name" value="G-PROTEIN COUPLED RECEPTOR-ASSOCIATED PROTEIN LMBRD2"/>
    <property type="match status" value="1"/>
</dbReference>
<keyword evidence="3" id="KW-0812">Transmembrane</keyword>
<accession>D8LZG0</accession>
<evidence type="ECO:0000256" key="5">
    <source>
        <dbReference type="ARBA" id="ARBA00023136"/>
    </source>
</evidence>
<dbReference type="Proteomes" id="UP000008312">
    <property type="component" value="Unassembled WGS sequence"/>
</dbReference>
<protein>
    <submittedName>
        <fullName evidence="7">Uncharacterized protein</fullName>
    </submittedName>
</protein>
<keyword evidence="5" id="KW-0472">Membrane</keyword>
<dbReference type="GO" id="GO:0016020">
    <property type="term" value="C:membrane"/>
    <property type="evidence" value="ECO:0007669"/>
    <property type="project" value="UniProtKB-SubCell"/>
</dbReference>
<proteinExistence type="inferred from homology"/>
<evidence type="ECO:0000256" key="3">
    <source>
        <dbReference type="ARBA" id="ARBA00022692"/>
    </source>
</evidence>
<evidence type="ECO:0000256" key="6">
    <source>
        <dbReference type="SAM" id="SignalP"/>
    </source>
</evidence>
<keyword evidence="6" id="KW-0732">Signal</keyword>
<reference evidence="7" key="1">
    <citation type="submission" date="2010-02" db="EMBL/GenBank/DDBJ databases">
        <title>Sequencing and annotation of the Blastocystis hominis genome.</title>
        <authorList>
            <person name="Wincker P."/>
        </authorList>
    </citation>
    <scope>NUCLEOTIDE SEQUENCE</scope>
    <source>
        <strain evidence="7">Singapore isolate B</strain>
    </source>
</reference>
<dbReference type="EMBL" id="FN668640">
    <property type="protein sequence ID" value="CBK21199.2"/>
    <property type="molecule type" value="Genomic_DNA"/>
</dbReference>
<keyword evidence="4" id="KW-1133">Transmembrane helix</keyword>
<comment type="similarity">
    <text evidence="2">Belongs to the LIMR family.</text>
</comment>
<feature type="signal peptide" evidence="6">
    <location>
        <begin position="1"/>
        <end position="21"/>
    </location>
</feature>
<dbReference type="OrthoDB" id="203099at2759"/>
<dbReference type="InParanoid" id="D8LZG0"/>